<dbReference type="OrthoDB" id="7366154at2"/>
<dbReference type="AlphaFoldDB" id="F9S7T9"/>
<dbReference type="Proteomes" id="UP000004605">
    <property type="component" value="Unassembled WGS sequence"/>
</dbReference>
<dbReference type="Gene3D" id="3.10.450.230">
    <property type="entry name" value="VirB8 protein"/>
    <property type="match status" value="1"/>
</dbReference>
<comment type="subcellular location">
    <subcellularLocation>
        <location evidence="1">Membrane</location>
        <topology evidence="1">Single-pass membrane protein</topology>
    </subcellularLocation>
</comment>
<keyword evidence="3" id="KW-1133">Transmembrane helix</keyword>
<keyword evidence="2" id="KW-0812">Transmembrane</keyword>
<keyword evidence="7" id="KW-1185">Reference proteome</keyword>
<evidence type="ECO:0000256" key="2">
    <source>
        <dbReference type="ARBA" id="ARBA00022692"/>
    </source>
</evidence>
<reference evidence="6 7" key="1">
    <citation type="journal article" date="2012" name="Int. J. Syst. Evol. Microbiol.">
        <title>Vibrio caribbeanicus sp. nov., isolated from the marine sponge Scleritoderma cyanea.</title>
        <authorList>
            <person name="Hoffmann M."/>
            <person name="Monday S.R."/>
            <person name="Allard M.W."/>
            <person name="Strain E.A."/>
            <person name="Whittaker P."/>
            <person name="Naum M."/>
            <person name="McCarthy P.J."/>
            <person name="Lopez J.V."/>
            <person name="Fischer M."/>
            <person name="Brown E.W."/>
        </authorList>
    </citation>
    <scope>NUCLEOTIDE SEQUENCE [LARGE SCALE GENOMIC DNA]</scope>
    <source>
        <strain evidence="6 7">ATCC 700023</strain>
    </source>
</reference>
<dbReference type="InterPro" id="IPR026264">
    <property type="entry name" value="VirB8/PtlE"/>
</dbReference>
<dbReference type="GO" id="GO:0030255">
    <property type="term" value="P:protein secretion by the type IV secretion system"/>
    <property type="evidence" value="ECO:0007669"/>
    <property type="project" value="InterPro"/>
</dbReference>
<feature type="domain" description="Bacterial virulence protein VirB8" evidence="5">
    <location>
        <begin position="10"/>
        <end position="218"/>
    </location>
</feature>
<proteinExistence type="predicted"/>
<evidence type="ECO:0000259" key="5">
    <source>
        <dbReference type="Pfam" id="PF04335"/>
    </source>
</evidence>
<dbReference type="EMBL" id="AFWF01000303">
    <property type="protein sequence ID" value="EGU30989.1"/>
    <property type="molecule type" value="Genomic_DNA"/>
</dbReference>
<evidence type="ECO:0000256" key="3">
    <source>
        <dbReference type="ARBA" id="ARBA00022989"/>
    </source>
</evidence>
<dbReference type="SUPFAM" id="SSF54427">
    <property type="entry name" value="NTF2-like"/>
    <property type="match status" value="1"/>
</dbReference>
<evidence type="ECO:0000256" key="1">
    <source>
        <dbReference type="ARBA" id="ARBA00004167"/>
    </source>
</evidence>
<dbReference type="GO" id="GO:0016020">
    <property type="term" value="C:membrane"/>
    <property type="evidence" value="ECO:0007669"/>
    <property type="project" value="UniProtKB-SubCell"/>
</dbReference>
<evidence type="ECO:0000313" key="6">
    <source>
        <dbReference type="EMBL" id="EGU30989.1"/>
    </source>
</evidence>
<sequence length="221" mass="24887">MSKSTATPDALDFEASKSVMLAKSEHRAWTITKGACALTGLSWIALALLMPLKTVEPYLVTVDKQSGQTQLLAALNETTFTQQEALDRYWIANYVSWREVYDWYTIQRDYDMTLAFSSPNVQAEYAAIYDGDNALDAEWGKRIKANIKILSIVSDVHTNIATVRFEKTIKATDDAGQGQTQRWVATLAYNYNLSPRSDAERLLNPIGFEVTSYRVDPELIQ</sequence>
<protein>
    <submittedName>
        <fullName evidence="6">Channel protein VirB8</fullName>
    </submittedName>
</protein>
<dbReference type="CDD" id="cd16424">
    <property type="entry name" value="VirB8"/>
    <property type="match status" value="1"/>
</dbReference>
<accession>F9S7T9</accession>
<dbReference type="Pfam" id="PF04335">
    <property type="entry name" value="VirB8"/>
    <property type="match status" value="1"/>
</dbReference>
<evidence type="ECO:0000313" key="7">
    <source>
        <dbReference type="Proteomes" id="UP000004605"/>
    </source>
</evidence>
<dbReference type="InterPro" id="IPR007430">
    <property type="entry name" value="VirB8"/>
</dbReference>
<evidence type="ECO:0000256" key="4">
    <source>
        <dbReference type="ARBA" id="ARBA00023136"/>
    </source>
</evidence>
<gene>
    <name evidence="6" type="ORF">VII00023_20632</name>
</gene>
<name>F9S7T9_9VIBR</name>
<dbReference type="InterPro" id="IPR032710">
    <property type="entry name" value="NTF2-like_dom_sf"/>
</dbReference>
<organism evidence="6 7">
    <name type="scientific">Vibrio ichthyoenteri ATCC 700023</name>
    <dbReference type="NCBI Taxonomy" id="870968"/>
    <lineage>
        <taxon>Bacteria</taxon>
        <taxon>Pseudomonadati</taxon>
        <taxon>Pseudomonadota</taxon>
        <taxon>Gammaproteobacteria</taxon>
        <taxon>Vibrionales</taxon>
        <taxon>Vibrionaceae</taxon>
        <taxon>Vibrio</taxon>
    </lineage>
</organism>
<comment type="caution">
    <text evidence="6">The sequence shown here is derived from an EMBL/GenBank/DDBJ whole genome shotgun (WGS) entry which is preliminary data.</text>
</comment>
<dbReference type="RefSeq" id="WP_006714547.1">
    <property type="nucleotide sequence ID" value="NZ_AFWF01000303.1"/>
</dbReference>
<keyword evidence="4" id="KW-0472">Membrane</keyword>
<dbReference type="PIRSF" id="PIRSF003299">
    <property type="entry name" value="VirB8_PtlE"/>
    <property type="match status" value="1"/>
</dbReference>